<feature type="region of interest" description="Disordered" evidence="1">
    <location>
        <begin position="485"/>
        <end position="504"/>
    </location>
</feature>
<comment type="caution">
    <text evidence="4">The sequence shown here is derived from an EMBL/GenBank/DDBJ whole genome shotgun (WGS) entry which is preliminary data.</text>
</comment>
<name>A0A3M2JLT3_9CELL</name>
<evidence type="ECO:0000256" key="2">
    <source>
        <dbReference type="SAM" id="Phobius"/>
    </source>
</evidence>
<evidence type="ECO:0000256" key="1">
    <source>
        <dbReference type="SAM" id="MobiDB-lite"/>
    </source>
</evidence>
<organism evidence="4 5">
    <name type="scientific">Cellulomonas triticagri</name>
    <dbReference type="NCBI Taxonomy" id="2483352"/>
    <lineage>
        <taxon>Bacteria</taxon>
        <taxon>Bacillati</taxon>
        <taxon>Actinomycetota</taxon>
        <taxon>Actinomycetes</taxon>
        <taxon>Micrococcales</taxon>
        <taxon>Cellulomonadaceae</taxon>
        <taxon>Cellulomonas</taxon>
    </lineage>
</organism>
<dbReference type="PIRSF" id="PIRSF026631">
    <property type="entry name" value="UCP026631"/>
    <property type="match status" value="1"/>
</dbReference>
<keyword evidence="2" id="KW-0812">Transmembrane</keyword>
<sequence>MIAVDLARTLLSLSPTAVAVGVFGVEASWSSLWPLLALGAFGVVGAVLDAVRWAVTRYRVTDEYVERRSGLLVRRYRSVRRDRIRSVDTTARLRHRLSGLRVVLVGAGQQVAAGESALTLDAVSRRDAERLRAVLLDRVADSPSAADDGVRVLARFRPWWVVYNMVSIWSFVTAAGLLWGAYWLLTGFGLDPVGWVEAMLPWDRLGRVGTVLVGLLLVLVVGAVGMAASYLATSWGLELARVPGEAGTHLRTRQGLLTTREVNRDDRRLRGVTVSEPVLWRWMGMADTSVITTGLSVWASSQPAAVLPRGPASVAWPVARAVLDADPDPVGAPLVRHARGALRRRLWWATATSLAVTAVLAWLASTEVLPAWAPWGGAVLWPVALLAAVVAYRALGHAVVGDYVVLRSGLAARATTALRRDAVSTIALRESLLQRRLGLRSVAAMTSAGWGRYDAPDIAADEALRFAVAAAPGLLEPFLVGAPEGPGVSGPRGAAPGDPSPGAR</sequence>
<feature type="transmembrane region" description="Helical" evidence="2">
    <location>
        <begin position="161"/>
        <end position="185"/>
    </location>
</feature>
<evidence type="ECO:0000313" key="5">
    <source>
        <dbReference type="Proteomes" id="UP000269289"/>
    </source>
</evidence>
<dbReference type="Pfam" id="PF03703">
    <property type="entry name" value="bPH_2"/>
    <property type="match status" value="2"/>
</dbReference>
<gene>
    <name evidence="4" type="ORF">EBM89_01775</name>
</gene>
<dbReference type="OrthoDB" id="4121259at2"/>
<protein>
    <recommendedName>
        <fullName evidence="3">YdbS-like PH domain-containing protein</fullName>
    </recommendedName>
</protein>
<accession>A0A3M2JLT3</accession>
<dbReference type="PANTHER" id="PTHR34473:SF2">
    <property type="entry name" value="UPF0699 TRANSMEMBRANE PROTEIN YDBT"/>
    <property type="match status" value="1"/>
</dbReference>
<dbReference type="PANTHER" id="PTHR34473">
    <property type="entry name" value="UPF0699 TRANSMEMBRANE PROTEIN YDBS"/>
    <property type="match status" value="1"/>
</dbReference>
<keyword evidence="5" id="KW-1185">Reference proteome</keyword>
<keyword evidence="2" id="KW-0472">Membrane</keyword>
<dbReference type="Proteomes" id="UP000269289">
    <property type="component" value="Unassembled WGS sequence"/>
</dbReference>
<proteinExistence type="predicted"/>
<dbReference type="EMBL" id="RFFI01000005">
    <property type="protein sequence ID" value="RMI14104.1"/>
    <property type="molecule type" value="Genomic_DNA"/>
</dbReference>
<feature type="transmembrane region" description="Helical" evidence="2">
    <location>
        <begin position="205"/>
        <end position="231"/>
    </location>
</feature>
<dbReference type="AlphaFoldDB" id="A0A3M2JLT3"/>
<keyword evidence="2" id="KW-1133">Transmembrane helix</keyword>
<reference evidence="4 5" key="1">
    <citation type="submission" date="2018-10" db="EMBL/GenBank/DDBJ databases">
        <title>Isolation, diversity and antifungal activity of actinobacteria from wheat.</title>
        <authorList>
            <person name="Han C."/>
        </authorList>
    </citation>
    <scope>NUCLEOTIDE SEQUENCE [LARGE SCALE GENOMIC DNA]</scope>
    <source>
        <strain evidence="4 5">NEAU-YY56</strain>
    </source>
</reference>
<dbReference type="InterPro" id="IPR014529">
    <property type="entry name" value="UCP026631"/>
</dbReference>
<feature type="transmembrane region" description="Helical" evidence="2">
    <location>
        <begin position="346"/>
        <end position="365"/>
    </location>
</feature>
<feature type="transmembrane region" description="Helical" evidence="2">
    <location>
        <begin position="35"/>
        <end position="55"/>
    </location>
</feature>
<dbReference type="InterPro" id="IPR005182">
    <property type="entry name" value="YdbS-like_PH"/>
</dbReference>
<feature type="domain" description="YdbS-like PH" evidence="3">
    <location>
        <begin position="392"/>
        <end position="466"/>
    </location>
</feature>
<feature type="domain" description="YdbS-like PH" evidence="3">
    <location>
        <begin position="53"/>
        <end position="133"/>
    </location>
</feature>
<feature type="transmembrane region" description="Helical" evidence="2">
    <location>
        <begin position="371"/>
        <end position="392"/>
    </location>
</feature>
<evidence type="ECO:0000259" key="3">
    <source>
        <dbReference type="Pfam" id="PF03703"/>
    </source>
</evidence>
<evidence type="ECO:0000313" key="4">
    <source>
        <dbReference type="EMBL" id="RMI14104.1"/>
    </source>
</evidence>